<evidence type="ECO:0008006" key="3">
    <source>
        <dbReference type="Google" id="ProtNLM"/>
    </source>
</evidence>
<protein>
    <recommendedName>
        <fullName evidence="3">RiboL-PSP-HEPN domain-containing protein</fullName>
    </recommendedName>
</protein>
<dbReference type="RefSeq" id="WP_382167876.1">
    <property type="nucleotide sequence ID" value="NZ_JBHTBR010000005.1"/>
</dbReference>
<organism evidence="1 2">
    <name type="scientific">Hirschia litorea</name>
    <dbReference type="NCBI Taxonomy" id="1199156"/>
    <lineage>
        <taxon>Bacteria</taxon>
        <taxon>Pseudomonadati</taxon>
        <taxon>Pseudomonadota</taxon>
        <taxon>Alphaproteobacteria</taxon>
        <taxon>Hyphomonadales</taxon>
        <taxon>Hyphomonadaceae</taxon>
        <taxon>Hirschia</taxon>
    </lineage>
</organism>
<evidence type="ECO:0000313" key="2">
    <source>
        <dbReference type="Proteomes" id="UP001596492"/>
    </source>
</evidence>
<dbReference type="Proteomes" id="UP001596492">
    <property type="component" value="Unassembled WGS sequence"/>
</dbReference>
<name>A0ABW2IN33_9PROT</name>
<sequence length="167" mass="19291">MVTRTYIERNLKSLKRKYASAKTQAEPLYFSKLAIIELCGWIEVTIDSICEKHARALISNSTFQKQYRIRVESTYGFSQRKHLDPLIRDLIGYQGIQGIEALCDPSILNGLHRNLNELTNMRNKLAHTYIKGFTSTIESPQLMLKRFYIIADGLDHLDEKIKDISNI</sequence>
<evidence type="ECO:0000313" key="1">
    <source>
        <dbReference type="EMBL" id="MFC7292447.1"/>
    </source>
</evidence>
<proteinExistence type="predicted"/>
<dbReference type="EMBL" id="JBHTBR010000005">
    <property type="protein sequence ID" value="MFC7292447.1"/>
    <property type="molecule type" value="Genomic_DNA"/>
</dbReference>
<comment type="caution">
    <text evidence="1">The sequence shown here is derived from an EMBL/GenBank/DDBJ whole genome shotgun (WGS) entry which is preliminary data.</text>
</comment>
<gene>
    <name evidence="1" type="ORF">ACFQS8_12525</name>
</gene>
<reference evidence="2" key="1">
    <citation type="journal article" date="2019" name="Int. J. Syst. Evol. Microbiol.">
        <title>The Global Catalogue of Microorganisms (GCM) 10K type strain sequencing project: providing services to taxonomists for standard genome sequencing and annotation.</title>
        <authorList>
            <consortium name="The Broad Institute Genomics Platform"/>
            <consortium name="The Broad Institute Genome Sequencing Center for Infectious Disease"/>
            <person name="Wu L."/>
            <person name="Ma J."/>
        </authorList>
    </citation>
    <scope>NUCLEOTIDE SEQUENCE [LARGE SCALE GENOMIC DNA]</scope>
    <source>
        <strain evidence="2">CCUG 51308</strain>
    </source>
</reference>
<accession>A0ABW2IN33</accession>
<keyword evidence="2" id="KW-1185">Reference proteome</keyword>